<accession>A0A517U6H0</accession>
<dbReference type="PANTHER" id="PTHR43432">
    <property type="entry name" value="SLR0285 PROTEIN"/>
    <property type="match status" value="1"/>
</dbReference>
<evidence type="ECO:0000313" key="5">
    <source>
        <dbReference type="EMBL" id="QDT76170.1"/>
    </source>
</evidence>
<dbReference type="Gene3D" id="3.80.30.30">
    <property type="match status" value="1"/>
</dbReference>
<name>A0A517U6H0_9BACT</name>
<dbReference type="GO" id="GO:0051536">
    <property type="term" value="F:iron-sulfur cluster binding"/>
    <property type="evidence" value="ECO:0007669"/>
    <property type="project" value="UniProtKB-KW"/>
</dbReference>
<dbReference type="InterPro" id="IPR058240">
    <property type="entry name" value="rSAM_sf"/>
</dbReference>
<dbReference type="GO" id="GO:0046872">
    <property type="term" value="F:metal ion binding"/>
    <property type="evidence" value="ECO:0007669"/>
    <property type="project" value="UniProtKB-KW"/>
</dbReference>
<keyword evidence="3" id="KW-0411">Iron-sulfur</keyword>
<dbReference type="InterPro" id="IPR040086">
    <property type="entry name" value="MJ0683-like"/>
</dbReference>
<dbReference type="SMART" id="SM00729">
    <property type="entry name" value="Elp3"/>
    <property type="match status" value="1"/>
</dbReference>
<dbReference type="PANTHER" id="PTHR43432:SF3">
    <property type="entry name" value="SLR0285 PROTEIN"/>
    <property type="match status" value="1"/>
</dbReference>
<dbReference type="NCBIfam" id="NF033668">
    <property type="entry name" value="rSAM_PA0069"/>
    <property type="match status" value="1"/>
</dbReference>
<organism evidence="5 6">
    <name type="scientific">Lacipirellula limnantheis</name>
    <dbReference type="NCBI Taxonomy" id="2528024"/>
    <lineage>
        <taxon>Bacteria</taxon>
        <taxon>Pseudomonadati</taxon>
        <taxon>Planctomycetota</taxon>
        <taxon>Planctomycetia</taxon>
        <taxon>Pirellulales</taxon>
        <taxon>Lacipirellulaceae</taxon>
        <taxon>Lacipirellula</taxon>
    </lineage>
</organism>
<evidence type="ECO:0000256" key="3">
    <source>
        <dbReference type="ARBA" id="ARBA00023014"/>
    </source>
</evidence>
<evidence type="ECO:0000256" key="2">
    <source>
        <dbReference type="ARBA" id="ARBA00023004"/>
    </source>
</evidence>
<proteinExistence type="predicted"/>
<dbReference type="Proteomes" id="UP000317909">
    <property type="component" value="Chromosome"/>
</dbReference>
<dbReference type="KEGG" id="llh:I41_54150"/>
<evidence type="ECO:0000313" key="6">
    <source>
        <dbReference type="Proteomes" id="UP000317909"/>
    </source>
</evidence>
<sequence length="385" mass="42770">MYTIISWLPSRLGNSRPDPWHQPMSGRNHRPNIRGRAAAVQPDNPYLRTQRLDDFEHVAEDADYLDSLDRPATEYLDDHSQTIVATNDSPDVSFNYSVNPYRGCAHGCSYCYARPGHEYLGMSAGIDFETKILVKRRAPELLRQFLARPQWNAETIVFSGVTDCYQPAEREFQLTRGCLAVAVECRQPIGIITKNALVARDVDLLQELAAHDAVRVAISVTTLDQSLARVMEPRTSAPAARLRAIETLSAAGVPTHVMIGPIVPGLTDSEVPAILKAASEAGAVRSHHTLLRLPSTVQDVFLDWIRRQRPNHAAKVEAFIRDARGGKLNTTEFGQRMRGTGPLAEQIEQTFRVFSKRYGLAGESPALNREAFRPPRIAGGQLPLF</sequence>
<keyword evidence="1" id="KW-0479">Metal-binding</keyword>
<dbReference type="SUPFAM" id="SSF102114">
    <property type="entry name" value="Radical SAM enzymes"/>
    <property type="match status" value="1"/>
</dbReference>
<dbReference type="Pfam" id="PF04055">
    <property type="entry name" value="Radical_SAM"/>
    <property type="match status" value="1"/>
</dbReference>
<dbReference type="GO" id="GO:0003824">
    <property type="term" value="F:catalytic activity"/>
    <property type="evidence" value="ECO:0007669"/>
    <property type="project" value="InterPro"/>
</dbReference>
<dbReference type="CDD" id="cd01335">
    <property type="entry name" value="Radical_SAM"/>
    <property type="match status" value="1"/>
</dbReference>
<dbReference type="EMBL" id="CP036339">
    <property type="protein sequence ID" value="QDT76170.1"/>
    <property type="molecule type" value="Genomic_DNA"/>
</dbReference>
<keyword evidence="6" id="KW-1185">Reference proteome</keyword>
<protein>
    <submittedName>
        <fullName evidence="5">Radical SAM superfamily protein</fullName>
    </submittedName>
</protein>
<gene>
    <name evidence="5" type="ORF">I41_54150</name>
</gene>
<reference evidence="5 6" key="1">
    <citation type="submission" date="2019-02" db="EMBL/GenBank/DDBJ databases">
        <title>Deep-cultivation of Planctomycetes and their phenomic and genomic characterization uncovers novel biology.</title>
        <authorList>
            <person name="Wiegand S."/>
            <person name="Jogler M."/>
            <person name="Boedeker C."/>
            <person name="Pinto D."/>
            <person name="Vollmers J."/>
            <person name="Rivas-Marin E."/>
            <person name="Kohn T."/>
            <person name="Peeters S.H."/>
            <person name="Heuer A."/>
            <person name="Rast P."/>
            <person name="Oberbeckmann S."/>
            <person name="Bunk B."/>
            <person name="Jeske O."/>
            <person name="Meyerdierks A."/>
            <person name="Storesund J.E."/>
            <person name="Kallscheuer N."/>
            <person name="Luecker S."/>
            <person name="Lage O.M."/>
            <person name="Pohl T."/>
            <person name="Merkel B.J."/>
            <person name="Hornburger P."/>
            <person name="Mueller R.-W."/>
            <person name="Bruemmer F."/>
            <person name="Labrenz M."/>
            <person name="Spormann A.M."/>
            <person name="Op den Camp H."/>
            <person name="Overmann J."/>
            <person name="Amann R."/>
            <person name="Jetten M.S.M."/>
            <person name="Mascher T."/>
            <person name="Medema M.H."/>
            <person name="Devos D.P."/>
            <person name="Kaster A.-K."/>
            <person name="Ovreas L."/>
            <person name="Rohde M."/>
            <person name="Galperin M.Y."/>
            <person name="Jogler C."/>
        </authorList>
    </citation>
    <scope>NUCLEOTIDE SEQUENCE [LARGE SCALE GENOMIC DNA]</scope>
    <source>
        <strain evidence="5 6">I41</strain>
    </source>
</reference>
<feature type="domain" description="Elp3/MiaA/NifB-like radical SAM core" evidence="4">
    <location>
        <begin position="94"/>
        <end position="322"/>
    </location>
</feature>
<dbReference type="AlphaFoldDB" id="A0A517U6H0"/>
<dbReference type="InterPro" id="IPR006638">
    <property type="entry name" value="Elp3/MiaA/NifB-like_rSAM"/>
</dbReference>
<dbReference type="SFLD" id="SFLDG01084">
    <property type="entry name" value="Uncharacterised_Radical_SAM_Su"/>
    <property type="match status" value="1"/>
</dbReference>
<dbReference type="SFLD" id="SFLDS00029">
    <property type="entry name" value="Radical_SAM"/>
    <property type="match status" value="1"/>
</dbReference>
<evidence type="ECO:0000259" key="4">
    <source>
        <dbReference type="SMART" id="SM00729"/>
    </source>
</evidence>
<keyword evidence="2" id="KW-0408">Iron</keyword>
<dbReference type="InterPro" id="IPR007197">
    <property type="entry name" value="rSAM"/>
</dbReference>
<evidence type="ECO:0000256" key="1">
    <source>
        <dbReference type="ARBA" id="ARBA00022723"/>
    </source>
</evidence>